<dbReference type="OMA" id="YSHTTEL"/>
<evidence type="ECO:0000313" key="2">
    <source>
        <dbReference type="Proteomes" id="UP000029665"/>
    </source>
</evidence>
<organism evidence="1 2">
    <name type="scientific">Pycnoporus cinnabarinus</name>
    <name type="common">Cinnabar-red polypore</name>
    <name type="synonym">Trametes cinnabarina</name>
    <dbReference type="NCBI Taxonomy" id="5643"/>
    <lineage>
        <taxon>Eukaryota</taxon>
        <taxon>Fungi</taxon>
        <taxon>Dikarya</taxon>
        <taxon>Basidiomycota</taxon>
        <taxon>Agaricomycotina</taxon>
        <taxon>Agaricomycetes</taxon>
        <taxon>Polyporales</taxon>
        <taxon>Polyporaceae</taxon>
        <taxon>Trametes</taxon>
    </lineage>
</organism>
<dbReference type="AlphaFoldDB" id="A0A060SMD3"/>
<comment type="caution">
    <text evidence="1">The sequence shown here is derived from an EMBL/GenBank/DDBJ whole genome shotgun (WGS) entry which is preliminary data.</text>
</comment>
<dbReference type="HOGENOM" id="CLU_006344_12_3_1"/>
<dbReference type="EMBL" id="CCBP010000259">
    <property type="protein sequence ID" value="CDO75316.1"/>
    <property type="molecule type" value="Genomic_DNA"/>
</dbReference>
<protein>
    <submittedName>
        <fullName evidence="1">Uncharacterized protein</fullName>
    </submittedName>
</protein>
<dbReference type="InterPro" id="IPR041078">
    <property type="entry name" value="Plavaka"/>
</dbReference>
<keyword evidence="2" id="KW-1185">Reference proteome</keyword>
<gene>
    <name evidence="1" type="ORF">BN946_scf184716.g2</name>
</gene>
<dbReference type="Proteomes" id="UP000029665">
    <property type="component" value="Unassembled WGS sequence"/>
</dbReference>
<dbReference type="STRING" id="5643.A0A060SMD3"/>
<reference evidence="1" key="1">
    <citation type="submission" date="2014-01" db="EMBL/GenBank/DDBJ databases">
        <title>The genome of the white-rot fungus Pycnoporus cinnabarinus: a basidiomycete model with a versatile arsenal for lignocellulosic biomass breakdown.</title>
        <authorList>
            <person name="Levasseur A."/>
            <person name="Lomascolo A."/>
            <person name="Ruiz-Duenas F.J."/>
            <person name="Uzan E."/>
            <person name="Piumi F."/>
            <person name="Kues U."/>
            <person name="Ram A.F.J."/>
            <person name="Murat C."/>
            <person name="Haon M."/>
            <person name="Benoit I."/>
            <person name="Arfi Y."/>
            <person name="Chevret D."/>
            <person name="Drula E."/>
            <person name="Kwon M.J."/>
            <person name="Gouret P."/>
            <person name="Lesage-Meessen L."/>
            <person name="Lombard V."/>
            <person name="Mariette J."/>
            <person name="Noirot C."/>
            <person name="Park J."/>
            <person name="Patyshakuliyeva A."/>
            <person name="Wieneger R.A.B."/>
            <person name="Wosten H.A.B."/>
            <person name="Martin F."/>
            <person name="Coutinho P.M."/>
            <person name="de Vries R."/>
            <person name="Martinez A.T."/>
            <person name="Klopp C."/>
            <person name="Pontarotti P."/>
            <person name="Henrissat B."/>
            <person name="Record E."/>
        </authorList>
    </citation>
    <scope>NUCLEOTIDE SEQUENCE [LARGE SCALE GENOMIC DNA]</scope>
    <source>
        <strain evidence="1">BRFM137</strain>
    </source>
</reference>
<evidence type="ECO:0000313" key="1">
    <source>
        <dbReference type="EMBL" id="CDO75316.1"/>
    </source>
</evidence>
<sequence>MPPVLVLNLPLALKFQQLEPFWDNLPHANIFSTLTHNLLHQLHKGVFKDHLVSWATKAIKVSGNEEVDRCVKAMLKHLDLHYFKSGILLVSQWTGNEYRNMQKVFLSMIAGANDERVVSAVSSILDFIFLTHFEAHTDNSLDALHQSWQDFHEHKAIFIKLGICDNFNF</sequence>
<dbReference type="OrthoDB" id="2789130at2759"/>
<dbReference type="Pfam" id="PF18759">
    <property type="entry name" value="Plavaka"/>
    <property type="match status" value="1"/>
</dbReference>
<accession>A0A060SMD3</accession>
<name>A0A060SMD3_PYCCI</name>
<proteinExistence type="predicted"/>